<feature type="compositionally biased region" description="Low complexity" evidence="1">
    <location>
        <begin position="228"/>
        <end position="243"/>
    </location>
</feature>
<protein>
    <recommendedName>
        <fullName evidence="2">DNA replication checkpoint mediator MRC1 domain-containing protein</fullName>
    </recommendedName>
</protein>
<feature type="compositionally biased region" description="Acidic residues" evidence="1">
    <location>
        <begin position="1344"/>
        <end position="1358"/>
    </location>
</feature>
<feature type="compositionally biased region" description="Low complexity" evidence="1">
    <location>
        <begin position="1016"/>
        <end position="1025"/>
    </location>
</feature>
<dbReference type="Proteomes" id="UP000245942">
    <property type="component" value="Unassembled WGS sequence"/>
</dbReference>
<feature type="compositionally biased region" description="Basic and acidic residues" evidence="1">
    <location>
        <begin position="347"/>
        <end position="356"/>
    </location>
</feature>
<feature type="region of interest" description="Disordered" evidence="1">
    <location>
        <begin position="22"/>
        <end position="566"/>
    </location>
</feature>
<feature type="compositionally biased region" description="Polar residues" evidence="1">
    <location>
        <begin position="403"/>
        <end position="415"/>
    </location>
</feature>
<feature type="compositionally biased region" description="Polar residues" evidence="1">
    <location>
        <begin position="69"/>
        <end position="78"/>
    </location>
</feature>
<feature type="compositionally biased region" description="Acidic residues" evidence="1">
    <location>
        <begin position="1179"/>
        <end position="1188"/>
    </location>
</feature>
<evidence type="ECO:0000256" key="1">
    <source>
        <dbReference type="SAM" id="MobiDB-lite"/>
    </source>
</evidence>
<feature type="compositionally biased region" description="Basic and acidic residues" evidence="1">
    <location>
        <begin position="379"/>
        <end position="397"/>
    </location>
</feature>
<feature type="compositionally biased region" description="Polar residues" evidence="1">
    <location>
        <begin position="482"/>
        <end position="501"/>
    </location>
</feature>
<evidence type="ECO:0000313" key="4">
    <source>
        <dbReference type="Proteomes" id="UP000245942"/>
    </source>
</evidence>
<feature type="compositionally biased region" description="Low complexity" evidence="1">
    <location>
        <begin position="1362"/>
        <end position="1373"/>
    </location>
</feature>
<gene>
    <name evidence="3" type="ORF">BCV69DRAFT_282699</name>
</gene>
<dbReference type="EMBL" id="KZ819326">
    <property type="protein sequence ID" value="PWN21202.1"/>
    <property type="molecule type" value="Genomic_DNA"/>
</dbReference>
<feature type="compositionally biased region" description="Low complexity" evidence="1">
    <location>
        <begin position="167"/>
        <end position="177"/>
    </location>
</feature>
<feature type="compositionally biased region" description="Acidic residues" evidence="1">
    <location>
        <begin position="1083"/>
        <end position="1092"/>
    </location>
</feature>
<feature type="compositionally biased region" description="Acidic residues" evidence="1">
    <location>
        <begin position="1067"/>
        <end position="1076"/>
    </location>
</feature>
<feature type="compositionally biased region" description="Acidic residues" evidence="1">
    <location>
        <begin position="648"/>
        <end position="671"/>
    </location>
</feature>
<dbReference type="STRING" id="1684307.A0A316U7S2"/>
<feature type="compositionally biased region" description="Low complexity" evidence="1">
    <location>
        <begin position="50"/>
        <end position="59"/>
    </location>
</feature>
<feature type="region of interest" description="Disordered" evidence="1">
    <location>
        <begin position="586"/>
        <end position="851"/>
    </location>
</feature>
<reference evidence="3 4" key="1">
    <citation type="journal article" date="2018" name="Mol. Biol. Evol.">
        <title>Broad Genomic Sampling Reveals a Smut Pathogenic Ancestry of the Fungal Clade Ustilaginomycotina.</title>
        <authorList>
            <person name="Kijpornyongpan T."/>
            <person name="Mondo S.J."/>
            <person name="Barry K."/>
            <person name="Sandor L."/>
            <person name="Lee J."/>
            <person name="Lipzen A."/>
            <person name="Pangilinan J."/>
            <person name="LaButti K."/>
            <person name="Hainaut M."/>
            <person name="Henrissat B."/>
            <person name="Grigoriev I.V."/>
            <person name="Spatafora J.W."/>
            <person name="Aime M.C."/>
        </authorList>
    </citation>
    <scope>NUCLEOTIDE SEQUENCE [LARGE SCALE GENOMIC DNA]</scope>
    <source>
        <strain evidence="3 4">MCA 4718</strain>
    </source>
</reference>
<dbReference type="InterPro" id="IPR018564">
    <property type="entry name" value="Repl_chkpnt_MRC1_dom"/>
</dbReference>
<evidence type="ECO:0000313" key="3">
    <source>
        <dbReference type="EMBL" id="PWN21202.1"/>
    </source>
</evidence>
<feature type="region of interest" description="Disordered" evidence="1">
    <location>
        <begin position="1344"/>
        <end position="1549"/>
    </location>
</feature>
<feature type="compositionally biased region" description="Low complexity" evidence="1">
    <location>
        <begin position="261"/>
        <end position="271"/>
    </location>
</feature>
<feature type="region of interest" description="Disordered" evidence="1">
    <location>
        <begin position="1161"/>
        <end position="1239"/>
    </location>
</feature>
<feature type="compositionally biased region" description="Low complexity" evidence="1">
    <location>
        <begin position="185"/>
        <end position="196"/>
    </location>
</feature>
<feature type="domain" description="DNA replication checkpoint mediator MRC1" evidence="2">
    <location>
        <begin position="1170"/>
        <end position="1331"/>
    </location>
</feature>
<dbReference type="RefSeq" id="XP_025348362.1">
    <property type="nucleotide sequence ID" value="XM_025492444.1"/>
</dbReference>
<feature type="region of interest" description="Disordered" evidence="1">
    <location>
        <begin position="916"/>
        <end position="1147"/>
    </location>
</feature>
<feature type="compositionally biased region" description="Polar residues" evidence="1">
    <location>
        <begin position="32"/>
        <end position="49"/>
    </location>
</feature>
<dbReference type="OrthoDB" id="3367102at2759"/>
<feature type="compositionally biased region" description="Basic and acidic residues" evidence="1">
    <location>
        <begin position="627"/>
        <end position="637"/>
    </location>
</feature>
<keyword evidence="4" id="KW-1185">Reference proteome</keyword>
<dbReference type="Pfam" id="PF09444">
    <property type="entry name" value="MRC1"/>
    <property type="match status" value="1"/>
</dbReference>
<feature type="compositionally biased region" description="Basic and acidic residues" evidence="1">
    <location>
        <begin position="1469"/>
        <end position="1479"/>
    </location>
</feature>
<feature type="compositionally biased region" description="Acidic residues" evidence="1">
    <location>
        <begin position="104"/>
        <end position="113"/>
    </location>
</feature>
<feature type="compositionally biased region" description="Basic and acidic residues" evidence="1">
    <location>
        <begin position="446"/>
        <end position="457"/>
    </location>
</feature>
<sequence length="1669" mass="178901">MADAVAASRPQATYGRNKALAFLSDDDEDNQQHAPTSSPPNMFDSSSPVAASKATARRGAALDEEDTGDTTPESSQASAAPIKLTGPRATLTPAQRLAKAMAETDSDLSEDEPEKGSPSAAKGGADAVSRLRALMGGASGSRVTLSNSAHNRDETGAQSLGSDQYTSSLSSAPPVASAEERRARGAGAFDSSSGSEADAEDFASALLKAGRRGATAGRMRRRDGERITSSSSGAPQPASPTTARQTVRPPLDSSDDEEASEAGSSSSPSSSMNDIVAARKQSEAAMQRKQRLADMAAAKRGASPSLEETFFAEMKQQTNAPPSSAENLVSFSDEDSISEGDLPAPTEKAKVDNDRSAHHKKKKSSSKKEKGPKGPKQLSKKEMEEMHKMSAKIERSRPVAGLSQLSRPVQRQQYDITRLAAMFQPAEDEHQAPSDVEIDADPIDMDTPRRPGEEKRGSKPASSAKNVSRLEYGALESFPPRMSTQQAPSSDSIKTTTSSPAEVSEEQREQDARDAALRLKKERWLEAQKKTQGQRLAMATRGPTKEELAESLQVVGKPPLRSKPKPVVGLQATSLFNASLQERIRRQNMSARSAREAANRQQGLVQQQRQNAAKPSAEAEAEDDSMDAIKRIQERVGRQSNQGRGAEDEVESGEEDDEDDEDFVLDEEDGEPQGSRGSDIEGSANEAARGSASEYEDEEEEMPASSQQPPPSSQNTNRSHDSARRTAAADDDDDDDDDDDADVTYTAHRKSRAPQALLDDEDVESVQDQEKRSESTEDIDSSREKAGEVSLGGQDKPLGLTQFLGGFAASPIEMSPQSGSAEEAQRRPALQPSSSSSLLQVPNTGVLGRASSDDSVLGQFFQETQLSEDPRGFSLDVIGATGRARNAENAPFLQGSLGADSNGFSQLFNEGTQLPSALAGSAAGPSQLMGPPTTLPADGFAALRRAAQTEAEAADSPSPLPSNDDFDDDEEDHLAGAGPARAGPSVPTPQRTTPKQYLNREGFFTQTKPTLGGLPSSQSQSQLSQIDSVERPSDAERRGSSADDEEADGDGSPRAARKKRFRRALEPQEDEDEDAQAEAGGEVVEDEEDEEERLNADPAGSGSEVDGEEEVEGEEEGENLAGSGSEAEDGEAPGTLHPGATRNAWDILRQGQARAEVLAAAGFKQQGKKRQRDYQFIEGEAEESDEDDEGRRNKKGAGGLDGVFSDSGSDDGEEDDEEDDGRDLEELVDNEREMDEADKDLLARERYQKDLDADDEAAMALADKAARGELRNKRRLRDGDRLEDLLDDDFEDERLLMKANNPRAIIAKRRKIEGDEMEILAAKEESQAFVKGYSETHRADVADEYDFLAEADTDEDSGGDGAQSDSGGSSSSGKSDEEDEADEAGDKRRVSFAQAQADDQDDEEEVQAVQRVTRKQLARELRERRQRRKQGIVSDEDDEAETSASQHRNGFGSGDSEDEDDFNSARPRFLRDRLAERKAMQSKVAQATSRRRPAPAGPTKSTSASSSFFSRRPAGQASASVNEAPDDIILGDDDEDDEDDPRAIDPSAAIQARILRRQAARRETSPRTAARLAKLAEEFRSEPDFAAGRSRSFGSGGGGGGGAAGSSVTSWGAQPRRQGSAGSMTLDGGLGGGKGTATTLVRKMSAKGEMTRPVLGRAILAERRVEESQ</sequence>
<feature type="compositionally biased region" description="Acidic residues" evidence="1">
    <location>
        <begin position="729"/>
        <end position="742"/>
    </location>
</feature>
<feature type="compositionally biased region" description="Basic and acidic residues" evidence="1">
    <location>
        <begin position="505"/>
        <end position="529"/>
    </location>
</feature>
<feature type="compositionally biased region" description="Low complexity" evidence="1">
    <location>
        <begin position="599"/>
        <end position="618"/>
    </location>
</feature>
<proteinExistence type="predicted"/>
<feature type="region of interest" description="Disordered" evidence="1">
    <location>
        <begin position="1586"/>
        <end position="1638"/>
    </location>
</feature>
<feature type="compositionally biased region" description="Acidic residues" evidence="1">
    <location>
        <begin position="1208"/>
        <end position="1238"/>
    </location>
</feature>
<feature type="compositionally biased region" description="Acidic residues" evidence="1">
    <location>
        <begin position="1524"/>
        <end position="1540"/>
    </location>
</feature>
<organism evidence="3 4">
    <name type="scientific">Pseudomicrostroma glucosiphilum</name>
    <dbReference type="NCBI Taxonomy" id="1684307"/>
    <lineage>
        <taxon>Eukaryota</taxon>
        <taxon>Fungi</taxon>
        <taxon>Dikarya</taxon>
        <taxon>Basidiomycota</taxon>
        <taxon>Ustilaginomycotina</taxon>
        <taxon>Exobasidiomycetes</taxon>
        <taxon>Microstromatales</taxon>
        <taxon>Microstromatales incertae sedis</taxon>
        <taxon>Pseudomicrostroma</taxon>
    </lineage>
</organism>
<feature type="compositionally biased region" description="Basic and acidic residues" evidence="1">
    <location>
        <begin position="768"/>
        <end position="787"/>
    </location>
</feature>
<feature type="compositionally biased region" description="Polar residues" evidence="1">
    <location>
        <begin position="156"/>
        <end position="166"/>
    </location>
</feature>
<feature type="compositionally biased region" description="Basic and acidic residues" evidence="1">
    <location>
        <begin position="718"/>
        <end position="728"/>
    </location>
</feature>
<dbReference type="GeneID" id="37014178"/>
<feature type="compositionally biased region" description="Gly residues" evidence="1">
    <location>
        <begin position="1594"/>
        <end position="1604"/>
    </location>
</feature>
<feature type="compositionally biased region" description="Polar residues" evidence="1">
    <location>
        <begin position="315"/>
        <end position="330"/>
    </location>
</feature>
<feature type="compositionally biased region" description="Acidic residues" evidence="1">
    <location>
        <begin position="758"/>
        <end position="767"/>
    </location>
</feature>
<feature type="compositionally biased region" description="Basic and acidic residues" evidence="1">
    <location>
        <begin position="1028"/>
        <end position="1041"/>
    </location>
</feature>
<accession>A0A316U7S2</accession>
<evidence type="ECO:0000259" key="2">
    <source>
        <dbReference type="Pfam" id="PF09444"/>
    </source>
</evidence>
<name>A0A316U7S2_9BASI</name>
<feature type="compositionally biased region" description="Low complexity" evidence="1">
    <location>
        <begin position="916"/>
        <end position="928"/>
    </location>
</feature>
<feature type="compositionally biased region" description="Acidic residues" evidence="1">
    <location>
        <begin position="1105"/>
        <end position="1118"/>
    </location>
</feature>
<feature type="compositionally biased region" description="Low complexity" evidence="1">
    <location>
        <begin position="1497"/>
        <end position="1515"/>
    </location>
</feature>